<reference evidence="1" key="1">
    <citation type="submission" date="2022-08" db="EMBL/GenBank/DDBJ databases">
        <authorList>
            <person name="Gutierrez-Valencia J."/>
        </authorList>
    </citation>
    <scope>NUCLEOTIDE SEQUENCE</scope>
</reference>
<evidence type="ECO:0000313" key="2">
    <source>
        <dbReference type="Proteomes" id="UP001154282"/>
    </source>
</evidence>
<gene>
    <name evidence="1" type="ORF">LITE_LOCUS35614</name>
</gene>
<organism evidence="1 2">
    <name type="scientific">Linum tenue</name>
    <dbReference type="NCBI Taxonomy" id="586396"/>
    <lineage>
        <taxon>Eukaryota</taxon>
        <taxon>Viridiplantae</taxon>
        <taxon>Streptophyta</taxon>
        <taxon>Embryophyta</taxon>
        <taxon>Tracheophyta</taxon>
        <taxon>Spermatophyta</taxon>
        <taxon>Magnoliopsida</taxon>
        <taxon>eudicotyledons</taxon>
        <taxon>Gunneridae</taxon>
        <taxon>Pentapetalae</taxon>
        <taxon>rosids</taxon>
        <taxon>fabids</taxon>
        <taxon>Malpighiales</taxon>
        <taxon>Linaceae</taxon>
        <taxon>Linum</taxon>
    </lineage>
</organism>
<comment type="caution">
    <text evidence="1">The sequence shown here is derived from an EMBL/GenBank/DDBJ whole genome shotgun (WGS) entry which is preliminary data.</text>
</comment>
<feature type="non-terminal residue" evidence="1">
    <location>
        <position position="1"/>
    </location>
</feature>
<proteinExistence type="predicted"/>
<name>A0AAV0NWH6_9ROSI</name>
<accession>A0AAV0NWH6</accession>
<dbReference type="AlphaFoldDB" id="A0AAV0NWH6"/>
<sequence length="67" mass="7400">LSCGSRSLHLQRLHYVPTGNQWRKLESYDPSGFPAPISTSSLVYNCKGEVRGVRGGTQFVLHGTPKQ</sequence>
<evidence type="ECO:0000313" key="1">
    <source>
        <dbReference type="EMBL" id="CAI0463045.1"/>
    </source>
</evidence>
<protein>
    <submittedName>
        <fullName evidence="1">Uncharacterized protein</fullName>
    </submittedName>
</protein>
<dbReference type="Proteomes" id="UP001154282">
    <property type="component" value="Unassembled WGS sequence"/>
</dbReference>
<dbReference type="EMBL" id="CAMGYJ010000008">
    <property type="protein sequence ID" value="CAI0463045.1"/>
    <property type="molecule type" value="Genomic_DNA"/>
</dbReference>
<keyword evidence="2" id="KW-1185">Reference proteome</keyword>